<gene>
    <name evidence="1" type="ORF">C8F04DRAFT_1088696</name>
</gene>
<dbReference type="Proteomes" id="UP001218188">
    <property type="component" value="Unassembled WGS sequence"/>
</dbReference>
<evidence type="ECO:0000313" key="1">
    <source>
        <dbReference type="EMBL" id="KAJ7038575.1"/>
    </source>
</evidence>
<reference evidence="1" key="1">
    <citation type="submission" date="2023-03" db="EMBL/GenBank/DDBJ databases">
        <title>Massive genome expansion in bonnet fungi (Mycena s.s.) driven by repeated elements and novel gene families across ecological guilds.</title>
        <authorList>
            <consortium name="Lawrence Berkeley National Laboratory"/>
            <person name="Harder C.B."/>
            <person name="Miyauchi S."/>
            <person name="Viragh M."/>
            <person name="Kuo A."/>
            <person name="Thoen E."/>
            <person name="Andreopoulos B."/>
            <person name="Lu D."/>
            <person name="Skrede I."/>
            <person name="Drula E."/>
            <person name="Henrissat B."/>
            <person name="Morin E."/>
            <person name="Kohler A."/>
            <person name="Barry K."/>
            <person name="LaButti K."/>
            <person name="Morin E."/>
            <person name="Salamov A."/>
            <person name="Lipzen A."/>
            <person name="Mereny Z."/>
            <person name="Hegedus B."/>
            <person name="Baldrian P."/>
            <person name="Stursova M."/>
            <person name="Weitz H."/>
            <person name="Taylor A."/>
            <person name="Grigoriev I.V."/>
            <person name="Nagy L.G."/>
            <person name="Martin F."/>
            <person name="Kauserud H."/>
        </authorList>
    </citation>
    <scope>NUCLEOTIDE SEQUENCE</scope>
    <source>
        <strain evidence="1">CBHHK200</strain>
    </source>
</reference>
<name>A0AAD6T510_9AGAR</name>
<proteinExistence type="predicted"/>
<dbReference type="EMBL" id="JARJCM010000031">
    <property type="protein sequence ID" value="KAJ7038575.1"/>
    <property type="molecule type" value="Genomic_DNA"/>
</dbReference>
<organism evidence="1 2">
    <name type="scientific">Mycena alexandri</name>
    <dbReference type="NCBI Taxonomy" id="1745969"/>
    <lineage>
        <taxon>Eukaryota</taxon>
        <taxon>Fungi</taxon>
        <taxon>Dikarya</taxon>
        <taxon>Basidiomycota</taxon>
        <taxon>Agaricomycotina</taxon>
        <taxon>Agaricomycetes</taxon>
        <taxon>Agaricomycetidae</taxon>
        <taxon>Agaricales</taxon>
        <taxon>Marasmiineae</taxon>
        <taxon>Mycenaceae</taxon>
        <taxon>Mycena</taxon>
    </lineage>
</organism>
<evidence type="ECO:0000313" key="2">
    <source>
        <dbReference type="Proteomes" id="UP001218188"/>
    </source>
</evidence>
<keyword evidence="2" id="KW-1185">Reference proteome</keyword>
<sequence length="463" mass="52389">MPSVDRLVADLLRDIMLQLPSSIQQKFDFVQVSRFWRGVALDSPLFWSSFSGDVSTMTSHRLPLVLERSGSETMLHIEFWFPWHDMALVPVDALKPLVQYAARIESLDLTFPSVFDVALLQSHMDFPALRTLRLKAPEYSGFPPLALNAPQLRTLDFENIGPADWSTVLVATLDNIRLYNAADASVETLSYIFNRCPRAWRIVLYVWDSYYSDHTADYFEVFARRPLAPALQELELRLADEDLTRVLNTGFSDIVLPTVTASIYNGHRDNNLDILTGALLPGLGPLVVFQLLGPDQIELRDEAGRIRRLECWNDDSSFDGLDVWKYLSRNYALHKTVREIRISAAYWERYIDAFELYPPQRDDGITLGVELVERTSADRTSPRKMRLPGLARVEFIRTMPDSTPASVEGILRVLESVEPPTARKVEVCAGNNTFYAPGGITEGVFDALKNALSNQWVVCSHCA</sequence>
<dbReference type="AlphaFoldDB" id="A0AAD6T510"/>
<evidence type="ECO:0008006" key="3">
    <source>
        <dbReference type="Google" id="ProtNLM"/>
    </source>
</evidence>
<comment type="caution">
    <text evidence="1">The sequence shown here is derived from an EMBL/GenBank/DDBJ whole genome shotgun (WGS) entry which is preliminary data.</text>
</comment>
<protein>
    <recommendedName>
        <fullName evidence="3">F-box domain-containing protein</fullName>
    </recommendedName>
</protein>
<accession>A0AAD6T510</accession>